<keyword evidence="1" id="KW-0812">Transmembrane</keyword>
<dbReference type="EMBL" id="CP089983">
    <property type="protein sequence ID" value="WXB01943.1"/>
    <property type="molecule type" value="Genomic_DNA"/>
</dbReference>
<dbReference type="RefSeq" id="WP_394831563.1">
    <property type="nucleotide sequence ID" value="NZ_CP089929.1"/>
</dbReference>
<evidence type="ECO:0000313" key="3">
    <source>
        <dbReference type="Proteomes" id="UP001374803"/>
    </source>
</evidence>
<accession>A0ABZ2KTE5</accession>
<dbReference type="Proteomes" id="UP001374803">
    <property type="component" value="Chromosome"/>
</dbReference>
<keyword evidence="3" id="KW-1185">Reference proteome</keyword>
<protein>
    <submittedName>
        <fullName evidence="2">Uncharacterized protein</fullName>
    </submittedName>
</protein>
<evidence type="ECO:0000313" key="2">
    <source>
        <dbReference type="EMBL" id="WXB01943.1"/>
    </source>
</evidence>
<gene>
    <name evidence="2" type="ORF">LVJ94_34125</name>
</gene>
<name>A0ABZ2KTE5_9BACT</name>
<feature type="transmembrane region" description="Helical" evidence="1">
    <location>
        <begin position="44"/>
        <end position="62"/>
    </location>
</feature>
<keyword evidence="1" id="KW-1133">Transmembrane helix</keyword>
<organism evidence="2 3">
    <name type="scientific">Pendulispora rubella</name>
    <dbReference type="NCBI Taxonomy" id="2741070"/>
    <lineage>
        <taxon>Bacteria</taxon>
        <taxon>Pseudomonadati</taxon>
        <taxon>Myxococcota</taxon>
        <taxon>Myxococcia</taxon>
        <taxon>Myxococcales</taxon>
        <taxon>Sorangiineae</taxon>
        <taxon>Pendulisporaceae</taxon>
        <taxon>Pendulispora</taxon>
    </lineage>
</organism>
<proteinExistence type="predicted"/>
<sequence length="68" mass="6871">MSNLQATPAQGSVGLGFLAGLFGGCLGAGLVYALAKGPDTKKGALYGLIAQVCIGFIFGFTFTSKLLK</sequence>
<reference evidence="2" key="1">
    <citation type="submission" date="2021-12" db="EMBL/GenBank/DDBJ databases">
        <title>Discovery of the Pendulisporaceae a myxobacterial family with distinct sporulation behavior and unique specialized metabolism.</title>
        <authorList>
            <person name="Garcia R."/>
            <person name="Popoff A."/>
            <person name="Bader C.D."/>
            <person name="Loehr J."/>
            <person name="Walesch S."/>
            <person name="Walt C."/>
            <person name="Boldt J."/>
            <person name="Bunk B."/>
            <person name="Haeckl F.J.F.P.J."/>
            <person name="Gunesch A.P."/>
            <person name="Birkelbach J."/>
            <person name="Nuebel U."/>
            <person name="Pietschmann T."/>
            <person name="Bach T."/>
            <person name="Mueller R."/>
        </authorList>
    </citation>
    <scope>NUCLEOTIDE SEQUENCE</scope>
    <source>
        <strain evidence="2">MSr11367</strain>
    </source>
</reference>
<feature type="transmembrane region" description="Helical" evidence="1">
    <location>
        <begin position="12"/>
        <end position="32"/>
    </location>
</feature>
<evidence type="ECO:0000256" key="1">
    <source>
        <dbReference type="SAM" id="Phobius"/>
    </source>
</evidence>
<keyword evidence="1" id="KW-0472">Membrane</keyword>